<keyword evidence="1" id="KW-0472">Membrane</keyword>
<feature type="transmembrane region" description="Helical" evidence="1">
    <location>
        <begin position="295"/>
        <end position="316"/>
    </location>
</feature>
<feature type="transmembrane region" description="Helical" evidence="1">
    <location>
        <begin position="387"/>
        <end position="404"/>
    </location>
</feature>
<feature type="transmembrane region" description="Helical" evidence="1">
    <location>
        <begin position="12"/>
        <end position="30"/>
    </location>
</feature>
<feature type="transmembrane region" description="Helical" evidence="1">
    <location>
        <begin position="328"/>
        <end position="347"/>
    </location>
</feature>
<dbReference type="RefSeq" id="WP_055032494.1">
    <property type="nucleotide sequence ID" value="NZ_LKBG01000220.1"/>
</dbReference>
<feature type="transmembrane region" description="Helical" evidence="1">
    <location>
        <begin position="201"/>
        <end position="221"/>
    </location>
</feature>
<evidence type="ECO:0000256" key="1">
    <source>
        <dbReference type="SAM" id="Phobius"/>
    </source>
</evidence>
<gene>
    <name evidence="2" type="ORF">AOG54_00590</name>
</gene>
<proteinExistence type="predicted"/>
<feature type="transmembrane region" description="Helical" evidence="1">
    <location>
        <begin position="227"/>
        <end position="244"/>
    </location>
</feature>
<protein>
    <submittedName>
        <fullName evidence="2">Uncharacterized protein</fullName>
    </submittedName>
</protein>
<feature type="transmembrane region" description="Helical" evidence="1">
    <location>
        <begin position="251"/>
        <end position="275"/>
    </location>
</feature>
<dbReference type="AlphaFoldDB" id="A0A0Q0VTA6"/>
<dbReference type="Proteomes" id="UP000050320">
    <property type="component" value="Unassembled WGS sequence"/>
</dbReference>
<feature type="transmembrane region" description="Helical" evidence="1">
    <location>
        <begin position="65"/>
        <end position="85"/>
    </location>
</feature>
<sequence>MDDRIKRITLNYGSALSIIATSIIFGVFGYLDIYAIIAEFLIMILSFIFLFFSNINARSNIIDRLIYVYIFMGMLILILLAVAFIKAPYSHILFIIILAVFAFIAYKYYKGKISLDFLENRNLNFKAIYIILSLIVLIIIFSLHFYLHFIQQDEYYIDVYSAIQFMSGRDPYIPYVTASVFSHFNMINYQLFSTPTMNGSFVTLMGYPALSFLVYVPYVLIGKYNNFIISILIIIPFFLIYKTYGNKKIALYALFGLLINIFVLYYGIVGLIGLLWAVLLMTSYFFRKNYRLSGIFYGLSLSAKQFPALVFPYIIYMIYKTHGPKKTFYWLIYGAGIFFLINGYFIIKSPYIYFKDILSSETLKIYGIGEGISQISFLNYAYVPSNVFTGIMVIIFLVTIIVYIKYYDILKYELFAFPALFFLFNYRVLPGYFIFWTMISLITIANINKNDLKKEINTKKIKKFVYYIIIFSLVIIIVLGFININHEDPVTFESISPTYNHGKLTGFNITVKYSGDKRLYFRGIANESISNGILFNSQEIYSNGDYKIYKITLIKNEIIYNNSALELIAYNGTVLGSNVYKIQNGEISVYHGILYNPPRNRISLSQTQL</sequence>
<reference evidence="2 3" key="1">
    <citation type="submission" date="2015-09" db="EMBL/GenBank/DDBJ databases">
        <title>Heavy metals and arsenic resistance mechanisms in polyextremophilic archaea of the family Ferroplasmaceae.</title>
        <authorList>
            <person name="Bulaev A.G."/>
            <person name="Kanygina A.V."/>
        </authorList>
    </citation>
    <scope>NUCLEOTIDE SEQUENCE [LARGE SCALE GENOMIC DNA]</scope>
    <source>
        <strain evidence="2 3">VT</strain>
    </source>
</reference>
<feature type="transmembrane region" description="Helical" evidence="1">
    <location>
        <begin position="91"/>
        <end position="109"/>
    </location>
</feature>
<feature type="transmembrane region" description="Helical" evidence="1">
    <location>
        <begin position="36"/>
        <end position="53"/>
    </location>
</feature>
<feature type="transmembrane region" description="Helical" evidence="1">
    <location>
        <begin position="409"/>
        <end position="426"/>
    </location>
</feature>
<evidence type="ECO:0000313" key="2">
    <source>
        <dbReference type="EMBL" id="KQB34758.1"/>
    </source>
</evidence>
<dbReference type="OrthoDB" id="42409at2157"/>
<keyword evidence="3" id="KW-1185">Reference proteome</keyword>
<feature type="transmembrane region" description="Helical" evidence="1">
    <location>
        <begin position="129"/>
        <end position="151"/>
    </location>
</feature>
<accession>A0A0Q0VTA6</accession>
<name>A0A0Q0VTA6_9ARCH</name>
<comment type="caution">
    <text evidence="2">The sequence shown here is derived from an EMBL/GenBank/DDBJ whole genome shotgun (WGS) entry which is preliminary data.</text>
</comment>
<keyword evidence="1" id="KW-1133">Transmembrane helix</keyword>
<organism evidence="2 3">
    <name type="scientific">Acidiplasma aeolicum</name>
    <dbReference type="NCBI Taxonomy" id="507754"/>
    <lineage>
        <taxon>Archaea</taxon>
        <taxon>Methanobacteriati</taxon>
        <taxon>Thermoplasmatota</taxon>
        <taxon>Thermoplasmata</taxon>
        <taxon>Thermoplasmatales</taxon>
        <taxon>Ferroplasmaceae</taxon>
        <taxon>Acidiplasma</taxon>
    </lineage>
</organism>
<keyword evidence="1" id="KW-0812">Transmembrane</keyword>
<feature type="transmembrane region" description="Helical" evidence="1">
    <location>
        <begin position="464"/>
        <end position="484"/>
    </location>
</feature>
<evidence type="ECO:0000313" key="3">
    <source>
        <dbReference type="Proteomes" id="UP000050320"/>
    </source>
</evidence>
<dbReference type="EMBL" id="LKBG01000220">
    <property type="protein sequence ID" value="KQB34758.1"/>
    <property type="molecule type" value="Genomic_DNA"/>
</dbReference>